<proteinExistence type="predicted"/>
<accession>A0A1F7YM20</accession>
<comment type="caution">
    <text evidence="2">The sequence shown here is derived from an EMBL/GenBank/DDBJ whole genome shotgun (WGS) entry which is preliminary data.</text>
</comment>
<gene>
    <name evidence="2" type="ORF">A2628_03575</name>
</gene>
<feature type="region of interest" description="Disordered" evidence="1">
    <location>
        <begin position="20"/>
        <end position="63"/>
    </location>
</feature>
<reference evidence="2 3" key="1">
    <citation type="journal article" date="2016" name="Nat. Commun.">
        <title>Thousands of microbial genomes shed light on interconnected biogeochemical processes in an aquifer system.</title>
        <authorList>
            <person name="Anantharaman K."/>
            <person name="Brown C.T."/>
            <person name="Hug L.A."/>
            <person name="Sharon I."/>
            <person name="Castelle C.J."/>
            <person name="Probst A.J."/>
            <person name="Thomas B.C."/>
            <person name="Singh A."/>
            <person name="Wilkins M.J."/>
            <person name="Karaoz U."/>
            <person name="Brodie E.L."/>
            <person name="Williams K.H."/>
            <person name="Hubbard S.S."/>
            <person name="Banfield J.F."/>
        </authorList>
    </citation>
    <scope>NUCLEOTIDE SEQUENCE [LARGE SCALE GENOMIC DNA]</scope>
</reference>
<evidence type="ECO:0000313" key="2">
    <source>
        <dbReference type="EMBL" id="OGM27939.1"/>
    </source>
</evidence>
<name>A0A1F7YM20_9BACT</name>
<protein>
    <submittedName>
        <fullName evidence="2">Uncharacterized protein</fullName>
    </submittedName>
</protein>
<sequence length="63" mass="7212">MKTPERLTNKQQIIAASLGGEDLGSEIDERYPNKPYYDKGNHRASSIFHSPNHKNHPDNRLHS</sequence>
<dbReference type="Proteomes" id="UP000179221">
    <property type="component" value="Unassembled WGS sequence"/>
</dbReference>
<feature type="compositionally biased region" description="Basic and acidic residues" evidence="1">
    <location>
        <begin position="27"/>
        <end position="41"/>
    </location>
</feature>
<dbReference type="AlphaFoldDB" id="A0A1F7YM20"/>
<evidence type="ECO:0000313" key="3">
    <source>
        <dbReference type="Proteomes" id="UP000179221"/>
    </source>
</evidence>
<evidence type="ECO:0000256" key="1">
    <source>
        <dbReference type="SAM" id="MobiDB-lite"/>
    </source>
</evidence>
<dbReference type="EMBL" id="MGGL01000001">
    <property type="protein sequence ID" value="OGM27939.1"/>
    <property type="molecule type" value="Genomic_DNA"/>
</dbReference>
<organism evidence="2 3">
    <name type="scientific">Candidatus Woesebacteria bacterium RIFCSPHIGHO2_01_FULL_40_22</name>
    <dbReference type="NCBI Taxonomy" id="1802499"/>
    <lineage>
        <taxon>Bacteria</taxon>
        <taxon>Candidatus Woeseibacteriota</taxon>
    </lineage>
</organism>